<dbReference type="EMBL" id="NEVH01017553">
    <property type="protein sequence ID" value="PNF23913.1"/>
    <property type="molecule type" value="Genomic_DNA"/>
</dbReference>
<dbReference type="PROSITE" id="PS51182">
    <property type="entry name" value="C2_TENSIN"/>
    <property type="match status" value="1"/>
</dbReference>
<evidence type="ECO:0008006" key="5">
    <source>
        <dbReference type="Google" id="ProtNLM"/>
    </source>
</evidence>
<dbReference type="SUPFAM" id="SSF52799">
    <property type="entry name" value="(Phosphotyrosine protein) phosphatases II"/>
    <property type="match status" value="1"/>
</dbReference>
<dbReference type="InterPro" id="IPR029023">
    <property type="entry name" value="Tensin_phosphatase"/>
</dbReference>
<dbReference type="Gene3D" id="2.60.40.1110">
    <property type="match status" value="1"/>
</dbReference>
<proteinExistence type="predicted"/>
<dbReference type="InterPro" id="IPR014020">
    <property type="entry name" value="Tensin_C2-dom"/>
</dbReference>
<dbReference type="InterPro" id="IPR035892">
    <property type="entry name" value="C2_domain_sf"/>
</dbReference>
<evidence type="ECO:0000313" key="4">
    <source>
        <dbReference type="Proteomes" id="UP000235965"/>
    </source>
</evidence>
<gene>
    <name evidence="3" type="ORF">B7P43_G13193</name>
</gene>
<protein>
    <recommendedName>
        <fullName evidence="5">Tensin</fullName>
    </recommendedName>
</protein>
<sequence length="569" mass="62955">MEWSEEDILGLIEACKSFPVLCYNYRSTTAGKQSFLVFHGRVDGEDRMELRCSRLARPVQMPATLTSQPRVTSGGVAGRSPRYRGEAMDLSYVTERIIALWVPGDVSPVAYRQGQQKAAHMLHTKHGNNYMVFNLSEPRRVTRSHHERVRELGWPADLAPPLERLCSVCKDIESWLSEDSRRIAVIHARGSKDRIGVVIAAYMHYTSICGSADQALDRFAMSQYLEDKVGDLEQPSHKRYVEYFSGLLSGSIRINSAPLYLTHVTVLGAPAFEPAEGRGGGAGGAIDAAGGCRAFLKVYEGLIPVYTSGVYSVCGGTRQFTVNVAGERQRRGLQLRGDILLKCYHRHYNPVPVGSPSTHSPGAAAATERPQRELIFACQFHTCAVTDYTLSFTRQELDFACSDLRFPLDGAVELHFSATPEIRLPSPAPTPAVPVDTTDDPVTRWDSYENIVAMGSPLDGDTDTEDINVIFHSTPRLSQGSDSGALEEAASWEQAHETALHYLDVFGTLGFEVMSCRVCEMRRDSRSLTKIQPNRYSYSQGLTMFSGDEGVLLSDGAWVKTYRSRDVFS</sequence>
<dbReference type="STRING" id="105785.A0A2J7Q5P4"/>
<dbReference type="Proteomes" id="UP000235965">
    <property type="component" value="Unassembled WGS sequence"/>
</dbReference>
<evidence type="ECO:0000313" key="3">
    <source>
        <dbReference type="EMBL" id="PNF23913.1"/>
    </source>
</evidence>
<dbReference type="InParanoid" id="A0A2J7Q5P4"/>
<feature type="domain" description="C2 tensin-type" evidence="2">
    <location>
        <begin position="256"/>
        <end position="419"/>
    </location>
</feature>
<evidence type="ECO:0000259" key="1">
    <source>
        <dbReference type="PROSITE" id="PS51181"/>
    </source>
</evidence>
<evidence type="ECO:0000259" key="2">
    <source>
        <dbReference type="PROSITE" id="PS51182"/>
    </source>
</evidence>
<dbReference type="CDD" id="cd14508">
    <property type="entry name" value="PTP_tensin"/>
    <property type="match status" value="1"/>
</dbReference>
<organism evidence="3 4">
    <name type="scientific">Cryptotermes secundus</name>
    <dbReference type="NCBI Taxonomy" id="105785"/>
    <lineage>
        <taxon>Eukaryota</taxon>
        <taxon>Metazoa</taxon>
        <taxon>Ecdysozoa</taxon>
        <taxon>Arthropoda</taxon>
        <taxon>Hexapoda</taxon>
        <taxon>Insecta</taxon>
        <taxon>Pterygota</taxon>
        <taxon>Neoptera</taxon>
        <taxon>Polyneoptera</taxon>
        <taxon>Dictyoptera</taxon>
        <taxon>Blattodea</taxon>
        <taxon>Blattoidea</taxon>
        <taxon>Termitoidae</taxon>
        <taxon>Kalotermitidae</taxon>
        <taxon>Cryptotermitinae</taxon>
        <taxon>Cryptotermes</taxon>
    </lineage>
</organism>
<dbReference type="PANTHER" id="PTHR45734">
    <property type="entry name" value="TENSIN"/>
    <property type="match status" value="1"/>
</dbReference>
<name>A0A2J7Q5P4_9NEOP</name>
<dbReference type="GO" id="GO:0005925">
    <property type="term" value="C:focal adhesion"/>
    <property type="evidence" value="ECO:0007669"/>
    <property type="project" value="TreeGrafter"/>
</dbReference>
<dbReference type="PROSITE" id="PS51181">
    <property type="entry name" value="PPASE_TENSIN"/>
    <property type="match status" value="1"/>
</dbReference>
<dbReference type="Pfam" id="PF10409">
    <property type="entry name" value="PTEN_C2"/>
    <property type="match status" value="1"/>
</dbReference>
<dbReference type="SMART" id="SM01326">
    <property type="entry name" value="PTEN_C2"/>
    <property type="match status" value="1"/>
</dbReference>
<feature type="domain" description="Phosphatase tensin-type" evidence="1">
    <location>
        <begin position="79"/>
        <end position="251"/>
    </location>
</feature>
<dbReference type="AlphaFoldDB" id="A0A2J7Q5P4"/>
<keyword evidence="4" id="KW-1185">Reference proteome</keyword>
<dbReference type="Gene3D" id="3.90.190.10">
    <property type="entry name" value="Protein tyrosine phosphatase superfamily"/>
    <property type="match status" value="1"/>
</dbReference>
<dbReference type="PANTHER" id="PTHR45734:SF10">
    <property type="entry name" value="BLISTERY, ISOFORM A"/>
    <property type="match status" value="1"/>
</dbReference>
<reference evidence="3 4" key="1">
    <citation type="submission" date="2017-12" db="EMBL/GenBank/DDBJ databases">
        <title>Hemimetabolous genomes reveal molecular basis of termite eusociality.</title>
        <authorList>
            <person name="Harrison M.C."/>
            <person name="Jongepier E."/>
            <person name="Robertson H.M."/>
            <person name="Arning N."/>
            <person name="Bitard-Feildel T."/>
            <person name="Chao H."/>
            <person name="Childers C.P."/>
            <person name="Dinh H."/>
            <person name="Doddapaneni H."/>
            <person name="Dugan S."/>
            <person name="Gowin J."/>
            <person name="Greiner C."/>
            <person name="Han Y."/>
            <person name="Hu H."/>
            <person name="Hughes D.S.T."/>
            <person name="Huylmans A.-K."/>
            <person name="Kemena C."/>
            <person name="Kremer L.P.M."/>
            <person name="Lee S.L."/>
            <person name="Lopez-Ezquerra A."/>
            <person name="Mallet L."/>
            <person name="Monroy-Kuhn J.M."/>
            <person name="Moser A."/>
            <person name="Murali S.C."/>
            <person name="Muzny D.M."/>
            <person name="Otani S."/>
            <person name="Piulachs M.-D."/>
            <person name="Poelchau M."/>
            <person name="Qu J."/>
            <person name="Schaub F."/>
            <person name="Wada-Katsumata A."/>
            <person name="Worley K.C."/>
            <person name="Xie Q."/>
            <person name="Ylla G."/>
            <person name="Poulsen M."/>
            <person name="Gibbs R.A."/>
            <person name="Schal C."/>
            <person name="Richards S."/>
            <person name="Belles X."/>
            <person name="Korb J."/>
            <person name="Bornberg-Bauer E."/>
        </authorList>
    </citation>
    <scope>NUCLEOTIDE SEQUENCE [LARGE SCALE GENOMIC DNA]</scope>
    <source>
        <tissue evidence="3">Whole body</tissue>
    </source>
</reference>
<dbReference type="OrthoDB" id="6273691at2759"/>
<dbReference type="SUPFAM" id="SSF49562">
    <property type="entry name" value="C2 domain (Calcium/lipid-binding domain, CaLB)"/>
    <property type="match status" value="1"/>
</dbReference>
<comment type="caution">
    <text evidence="3">The sequence shown here is derived from an EMBL/GenBank/DDBJ whole genome shotgun (WGS) entry which is preliminary data.</text>
</comment>
<dbReference type="InterPro" id="IPR051484">
    <property type="entry name" value="Tensin_PTEN_phosphatase"/>
</dbReference>
<accession>A0A2J7Q5P4</accession>
<dbReference type="InterPro" id="IPR029021">
    <property type="entry name" value="Prot-tyrosine_phosphatase-like"/>
</dbReference>